<feature type="DNA-binding region" description="Homeobox" evidence="4">
    <location>
        <begin position="309"/>
        <end position="393"/>
    </location>
</feature>
<dbReference type="SMART" id="SM00389">
    <property type="entry name" value="HOX"/>
    <property type="match status" value="1"/>
</dbReference>
<feature type="region of interest" description="Disordered" evidence="5">
    <location>
        <begin position="422"/>
        <end position="466"/>
    </location>
</feature>
<dbReference type="PANTHER" id="PTHR11850">
    <property type="entry name" value="HOMEOBOX PROTEIN TRANSCRIPTION FACTORS"/>
    <property type="match status" value="1"/>
</dbReference>
<dbReference type="Proteomes" id="UP000076580">
    <property type="component" value="Chromosome 01"/>
</dbReference>
<dbReference type="PROSITE" id="PS50071">
    <property type="entry name" value="HOMEOBOX_2"/>
    <property type="match status" value="1"/>
</dbReference>
<keyword evidence="1 4" id="KW-0238">DNA-binding</keyword>
<name>A0A151GXH1_DRECN</name>
<protein>
    <recommendedName>
        <fullName evidence="6">Homeobox domain-containing protein</fullName>
    </recommendedName>
</protein>
<dbReference type="GO" id="GO:0005634">
    <property type="term" value="C:nucleus"/>
    <property type="evidence" value="ECO:0007669"/>
    <property type="project" value="UniProtKB-SubCell"/>
</dbReference>
<dbReference type="STRING" id="98403.A0A151GXH1"/>
<gene>
    <name evidence="7" type="ORF">DCS_02942</name>
</gene>
<evidence type="ECO:0000256" key="3">
    <source>
        <dbReference type="ARBA" id="ARBA00023242"/>
    </source>
</evidence>
<keyword evidence="2 4" id="KW-0371">Homeobox</keyword>
<dbReference type="InParanoid" id="A0A151GXH1"/>
<evidence type="ECO:0000259" key="6">
    <source>
        <dbReference type="PROSITE" id="PS50071"/>
    </source>
</evidence>
<feature type="domain" description="Homeobox" evidence="6">
    <location>
        <begin position="307"/>
        <end position="392"/>
    </location>
</feature>
<evidence type="ECO:0000256" key="4">
    <source>
        <dbReference type="PROSITE-ProRule" id="PRU00108"/>
    </source>
</evidence>
<evidence type="ECO:0000256" key="5">
    <source>
        <dbReference type="SAM" id="MobiDB-lite"/>
    </source>
</evidence>
<dbReference type="InterPro" id="IPR001356">
    <property type="entry name" value="HD"/>
</dbReference>
<dbReference type="Gene3D" id="1.10.10.60">
    <property type="entry name" value="Homeodomain-like"/>
    <property type="match status" value="1"/>
</dbReference>
<dbReference type="RefSeq" id="XP_040661150.1">
    <property type="nucleotide sequence ID" value="XM_040800267.1"/>
</dbReference>
<dbReference type="InterPro" id="IPR009057">
    <property type="entry name" value="Homeodomain-like_sf"/>
</dbReference>
<evidence type="ECO:0000256" key="1">
    <source>
        <dbReference type="ARBA" id="ARBA00023125"/>
    </source>
</evidence>
<dbReference type="CDD" id="cd00086">
    <property type="entry name" value="homeodomain"/>
    <property type="match status" value="1"/>
</dbReference>
<accession>A0A151GXH1</accession>
<feature type="region of interest" description="Disordered" evidence="5">
    <location>
        <begin position="217"/>
        <end position="244"/>
    </location>
</feature>
<reference evidence="7 8" key="1">
    <citation type="journal article" date="2016" name="Sci. Rep.">
        <title>Insights into Adaptations to a Near-Obligate Nematode Endoparasitic Lifestyle from the Finished Genome of Drechmeria coniospora.</title>
        <authorList>
            <person name="Zhang L."/>
            <person name="Zhou Z."/>
            <person name="Guo Q."/>
            <person name="Fokkens L."/>
            <person name="Miskei M."/>
            <person name="Pocsi I."/>
            <person name="Zhang W."/>
            <person name="Chen M."/>
            <person name="Wang L."/>
            <person name="Sun Y."/>
            <person name="Donzelli B.G."/>
            <person name="Gibson D.M."/>
            <person name="Nelson D.R."/>
            <person name="Luo J.G."/>
            <person name="Rep M."/>
            <person name="Liu H."/>
            <person name="Yang S."/>
            <person name="Wang J."/>
            <person name="Krasnoff S.B."/>
            <person name="Xu Y."/>
            <person name="Molnar I."/>
            <person name="Lin M."/>
        </authorList>
    </citation>
    <scope>NUCLEOTIDE SEQUENCE [LARGE SCALE GENOMIC DNA]</scope>
    <source>
        <strain evidence="7 8">ARSEF 6962</strain>
    </source>
</reference>
<evidence type="ECO:0000256" key="2">
    <source>
        <dbReference type="ARBA" id="ARBA00023155"/>
    </source>
</evidence>
<feature type="compositionally biased region" description="Basic and acidic residues" evidence="5">
    <location>
        <begin position="449"/>
        <end position="458"/>
    </location>
</feature>
<comment type="caution">
    <text evidence="7">The sequence shown here is derived from an EMBL/GenBank/DDBJ whole genome shotgun (WGS) entry which is preliminary data.</text>
</comment>
<proteinExistence type="predicted"/>
<evidence type="ECO:0000313" key="8">
    <source>
        <dbReference type="Proteomes" id="UP000076580"/>
    </source>
</evidence>
<dbReference type="InterPro" id="IPR050224">
    <property type="entry name" value="TALE_homeobox"/>
</dbReference>
<dbReference type="GeneID" id="63715585"/>
<dbReference type="Pfam" id="PF05920">
    <property type="entry name" value="Homeobox_KN"/>
    <property type="match status" value="1"/>
</dbReference>
<dbReference type="AlphaFoldDB" id="A0A151GXH1"/>
<organism evidence="7 8">
    <name type="scientific">Drechmeria coniospora</name>
    <name type="common">Nematophagous fungus</name>
    <name type="synonym">Meria coniospora</name>
    <dbReference type="NCBI Taxonomy" id="98403"/>
    <lineage>
        <taxon>Eukaryota</taxon>
        <taxon>Fungi</taxon>
        <taxon>Dikarya</taxon>
        <taxon>Ascomycota</taxon>
        <taxon>Pezizomycotina</taxon>
        <taxon>Sordariomycetes</taxon>
        <taxon>Hypocreomycetidae</taxon>
        <taxon>Hypocreales</taxon>
        <taxon>Ophiocordycipitaceae</taxon>
        <taxon>Drechmeria</taxon>
    </lineage>
</organism>
<dbReference type="GO" id="GO:0006355">
    <property type="term" value="P:regulation of DNA-templated transcription"/>
    <property type="evidence" value="ECO:0007669"/>
    <property type="project" value="InterPro"/>
</dbReference>
<dbReference type="EMBL" id="LAYC01000001">
    <property type="protein sequence ID" value="KYK61798.1"/>
    <property type="molecule type" value="Genomic_DNA"/>
</dbReference>
<feature type="region of interest" description="Disordered" evidence="5">
    <location>
        <begin position="127"/>
        <end position="180"/>
    </location>
</feature>
<comment type="subcellular location">
    <subcellularLocation>
        <location evidence="4">Nucleus</location>
    </subcellularLocation>
</comment>
<evidence type="ECO:0000313" key="7">
    <source>
        <dbReference type="EMBL" id="KYK61798.1"/>
    </source>
</evidence>
<dbReference type="InterPro" id="IPR008422">
    <property type="entry name" value="KN_HD"/>
</dbReference>
<keyword evidence="8" id="KW-1185">Reference proteome</keyword>
<sequence>MATYEALTEALHLHPHPPTSATAGIVMDCSSSQPFDPYSRRQESSAQQPSMSILTMSASSPHPMFRNDYSYGAVQTSSEAALHPRDNRPVSLPSIRQTFPELHLDGLRAPGVNQKLQTVAPLHTLASPEYVHSPNSNKRRRVSIEADRSPLRANQVPRLYRSPEQLPHGGPSPPHERSSVMETWCGPLRPGPYLPGGVAQAPLEVNGRADPRLLSLPSLPPAAQREPTPMHHSREVVPVPTGPTALERPPAYPGHDYGYQYQQPARYQPPLPPSSVRPHDNAPFLMGGPQYQEPNRYGELGSITLDLKQRKRRGNLPKETTDKLRSWFVAHLHHPYPSEEEKQELMRQTGLLMSAIRPSPHCRCLWNSDADIFWPDQISNWFINARRRQLPAMISNARAESAAMNGRTGSIMDGKILATTERGVDHGAPGNRRGVKPLSDGEGSTYEEEMGHLGERRASAFNRESI</sequence>
<keyword evidence="3 4" id="KW-0539">Nucleus</keyword>
<dbReference type="GO" id="GO:0003677">
    <property type="term" value="F:DNA binding"/>
    <property type="evidence" value="ECO:0007669"/>
    <property type="project" value="UniProtKB-UniRule"/>
</dbReference>
<dbReference type="SUPFAM" id="SSF46689">
    <property type="entry name" value="Homeodomain-like"/>
    <property type="match status" value="1"/>
</dbReference>